<organism evidence="8 9">
    <name type="scientific">Sphingomonas suaedae</name>
    <dbReference type="NCBI Taxonomy" id="2599297"/>
    <lineage>
        <taxon>Bacteria</taxon>
        <taxon>Pseudomonadati</taxon>
        <taxon>Pseudomonadota</taxon>
        <taxon>Alphaproteobacteria</taxon>
        <taxon>Sphingomonadales</taxon>
        <taxon>Sphingomonadaceae</taxon>
        <taxon>Sphingomonas</taxon>
    </lineage>
</organism>
<dbReference type="InterPro" id="IPR006665">
    <property type="entry name" value="OmpA-like"/>
</dbReference>
<dbReference type="Pfam" id="PF00691">
    <property type="entry name" value="OmpA"/>
    <property type="match status" value="1"/>
</dbReference>
<protein>
    <submittedName>
        <fullName evidence="8">OmpA family protein</fullName>
    </submittedName>
</protein>
<evidence type="ECO:0000259" key="7">
    <source>
        <dbReference type="PROSITE" id="PS51123"/>
    </source>
</evidence>
<gene>
    <name evidence="8" type="ORF">FPZ54_01920</name>
</gene>
<feature type="compositionally biased region" description="Basic and acidic residues" evidence="5">
    <location>
        <begin position="173"/>
        <end position="184"/>
    </location>
</feature>
<name>A0A518RBR4_9SPHN</name>
<keyword evidence="9" id="KW-1185">Reference proteome</keyword>
<dbReference type="EMBL" id="CP042239">
    <property type="protein sequence ID" value="QDX24907.1"/>
    <property type="molecule type" value="Genomic_DNA"/>
</dbReference>
<dbReference type="Gene3D" id="3.30.1330.60">
    <property type="entry name" value="OmpA-like domain"/>
    <property type="match status" value="1"/>
</dbReference>
<feature type="region of interest" description="Disordered" evidence="5">
    <location>
        <begin position="154"/>
        <end position="208"/>
    </location>
</feature>
<dbReference type="CDD" id="cd07185">
    <property type="entry name" value="OmpA_C-like"/>
    <property type="match status" value="1"/>
</dbReference>
<evidence type="ECO:0000313" key="9">
    <source>
        <dbReference type="Proteomes" id="UP000318055"/>
    </source>
</evidence>
<keyword evidence="2 4" id="KW-0472">Membrane</keyword>
<evidence type="ECO:0000256" key="4">
    <source>
        <dbReference type="PROSITE-ProRule" id="PRU00473"/>
    </source>
</evidence>
<dbReference type="SUPFAM" id="SSF103088">
    <property type="entry name" value="OmpA-like"/>
    <property type="match status" value="1"/>
</dbReference>
<dbReference type="GO" id="GO:0009279">
    <property type="term" value="C:cell outer membrane"/>
    <property type="evidence" value="ECO:0007669"/>
    <property type="project" value="UniProtKB-SubCell"/>
</dbReference>
<evidence type="ECO:0000256" key="2">
    <source>
        <dbReference type="ARBA" id="ARBA00023136"/>
    </source>
</evidence>
<evidence type="ECO:0000256" key="1">
    <source>
        <dbReference type="ARBA" id="ARBA00004442"/>
    </source>
</evidence>
<proteinExistence type="predicted"/>
<evidence type="ECO:0000256" key="6">
    <source>
        <dbReference type="SAM" id="SignalP"/>
    </source>
</evidence>
<dbReference type="InterPro" id="IPR006664">
    <property type="entry name" value="OMP_bac"/>
</dbReference>
<evidence type="ECO:0000256" key="3">
    <source>
        <dbReference type="ARBA" id="ARBA00023237"/>
    </source>
</evidence>
<dbReference type="InterPro" id="IPR036737">
    <property type="entry name" value="OmpA-like_sf"/>
</dbReference>
<dbReference type="InterPro" id="IPR050330">
    <property type="entry name" value="Bact_OuterMem_StrucFunc"/>
</dbReference>
<dbReference type="OrthoDB" id="9814546at2"/>
<feature type="domain" description="OmpA-like" evidence="7">
    <location>
        <begin position="67"/>
        <end position="190"/>
    </location>
</feature>
<accession>A0A518RBR4</accession>
<sequence>MKRLARTAIILGATALLTACDPPAGNAIAVNEVTAPERADDTVANRADADAAKSILRPVEDEVAPPEPPPVEPVSLTISFADRGITLSDDAKTALDGLIAAPAMVTGGAITLRGHSDSRGHDGDNLVASRRRAEAVADYLLEKGVPRERMTVIALGENRPVAPNAKPDGSDDPEGRARNRRVEVEVQPPPVLEAGEDAPISNAATAEE</sequence>
<feature type="signal peptide" evidence="6">
    <location>
        <begin position="1"/>
        <end position="19"/>
    </location>
</feature>
<evidence type="ECO:0000313" key="8">
    <source>
        <dbReference type="EMBL" id="QDX24907.1"/>
    </source>
</evidence>
<keyword evidence="6" id="KW-0732">Signal</keyword>
<dbReference type="KEGG" id="ssua:FPZ54_01920"/>
<dbReference type="PRINTS" id="PR01021">
    <property type="entry name" value="OMPADOMAIN"/>
</dbReference>
<dbReference type="PANTHER" id="PTHR30329:SF21">
    <property type="entry name" value="LIPOPROTEIN YIAD-RELATED"/>
    <property type="match status" value="1"/>
</dbReference>
<dbReference type="AlphaFoldDB" id="A0A518RBR4"/>
<keyword evidence="3" id="KW-0998">Cell outer membrane</keyword>
<dbReference type="PANTHER" id="PTHR30329">
    <property type="entry name" value="STATOR ELEMENT OF FLAGELLAR MOTOR COMPLEX"/>
    <property type="match status" value="1"/>
</dbReference>
<feature type="chain" id="PRO_5021725018" evidence="6">
    <location>
        <begin position="20"/>
        <end position="208"/>
    </location>
</feature>
<reference evidence="8 9" key="1">
    <citation type="submission" date="2019-07" db="EMBL/GenBank/DDBJ databases">
        <title>Sphingomonas alkalisoli sp. nov., isolated from rhizosphere soil of Suaedae salsa.</title>
        <authorList>
            <person name="Zhang H."/>
            <person name="Xu L."/>
            <person name="Zhang J.-X."/>
            <person name="Sun J.-Q."/>
        </authorList>
    </citation>
    <scope>NUCLEOTIDE SEQUENCE [LARGE SCALE GENOMIC DNA]</scope>
    <source>
        <strain evidence="8 9">XS-10</strain>
    </source>
</reference>
<dbReference type="PROSITE" id="PS51257">
    <property type="entry name" value="PROKAR_LIPOPROTEIN"/>
    <property type="match status" value="1"/>
</dbReference>
<dbReference type="PROSITE" id="PS51123">
    <property type="entry name" value="OMPA_2"/>
    <property type="match status" value="1"/>
</dbReference>
<evidence type="ECO:0000256" key="5">
    <source>
        <dbReference type="SAM" id="MobiDB-lite"/>
    </source>
</evidence>
<dbReference type="RefSeq" id="WP_145844567.1">
    <property type="nucleotide sequence ID" value="NZ_CP042239.1"/>
</dbReference>
<comment type="subcellular location">
    <subcellularLocation>
        <location evidence="1">Cell outer membrane</location>
    </subcellularLocation>
</comment>
<dbReference type="Proteomes" id="UP000318055">
    <property type="component" value="Chromosome"/>
</dbReference>